<dbReference type="EMBL" id="JACIEN010000004">
    <property type="protein sequence ID" value="MBB4018508.1"/>
    <property type="molecule type" value="Genomic_DNA"/>
</dbReference>
<keyword evidence="2" id="KW-1185">Reference proteome</keyword>
<dbReference type="Proteomes" id="UP000577362">
    <property type="component" value="Unassembled WGS sequence"/>
</dbReference>
<dbReference type="Pfam" id="PF10636">
    <property type="entry name" value="hemP"/>
    <property type="match status" value="1"/>
</dbReference>
<name>A0A840C4G1_9HYPH</name>
<comment type="caution">
    <text evidence="1">The sequence shown here is derived from an EMBL/GenBank/DDBJ whole genome shotgun (WGS) entry which is preliminary data.</text>
</comment>
<evidence type="ECO:0000313" key="1">
    <source>
        <dbReference type="EMBL" id="MBB4018508.1"/>
    </source>
</evidence>
<dbReference type="Gene3D" id="2.10.70.10">
    <property type="entry name" value="Complement Module, domain 1"/>
    <property type="match status" value="1"/>
</dbReference>
<dbReference type="InterPro" id="IPR019600">
    <property type="entry name" value="Hemin_uptake_protein_HemP"/>
</dbReference>
<proteinExistence type="predicted"/>
<evidence type="ECO:0000313" key="2">
    <source>
        <dbReference type="Proteomes" id="UP000577362"/>
    </source>
</evidence>
<dbReference type="AlphaFoldDB" id="A0A840C4G1"/>
<dbReference type="RefSeq" id="WP_183317439.1">
    <property type="nucleotide sequence ID" value="NZ_JACIEN010000004.1"/>
</dbReference>
<gene>
    <name evidence="1" type="ORF">GGR16_003555</name>
</gene>
<reference evidence="1 2" key="1">
    <citation type="submission" date="2020-08" db="EMBL/GenBank/DDBJ databases">
        <title>Genomic Encyclopedia of Type Strains, Phase IV (KMG-IV): sequencing the most valuable type-strain genomes for metagenomic binning, comparative biology and taxonomic classification.</title>
        <authorList>
            <person name="Goeker M."/>
        </authorList>
    </citation>
    <scope>NUCLEOTIDE SEQUENCE [LARGE SCALE GENOMIC DNA]</scope>
    <source>
        <strain evidence="1 2">DSM 103737</strain>
    </source>
</reference>
<accession>A0A840C4G1</accession>
<protein>
    <submittedName>
        <fullName evidence="1">Hemin uptake protein HemP</fullName>
    </submittedName>
</protein>
<organism evidence="1 2">
    <name type="scientific">Chelatococcus caeni</name>
    <dbReference type="NCBI Taxonomy" id="1348468"/>
    <lineage>
        <taxon>Bacteria</taxon>
        <taxon>Pseudomonadati</taxon>
        <taxon>Pseudomonadota</taxon>
        <taxon>Alphaproteobacteria</taxon>
        <taxon>Hyphomicrobiales</taxon>
        <taxon>Chelatococcaceae</taxon>
        <taxon>Chelatococcus</taxon>
    </lineage>
</organism>
<sequence length="58" mass="6297">MSTPSMPSAPSQAPLKATEPPAIDVRSLFAGGREVVLLHNGERYHLRITANDKLILTK</sequence>